<feature type="domain" description="Fibronectin type-III" evidence="1">
    <location>
        <begin position="14"/>
        <end position="111"/>
    </location>
</feature>
<dbReference type="SMART" id="SM00060">
    <property type="entry name" value="FN3"/>
    <property type="match status" value="1"/>
</dbReference>
<evidence type="ECO:0000313" key="2">
    <source>
        <dbReference type="EMBL" id="OXA94082.1"/>
    </source>
</evidence>
<keyword evidence="3" id="KW-1185">Reference proteome</keyword>
<feature type="non-terminal residue" evidence="2">
    <location>
        <position position="1"/>
    </location>
</feature>
<dbReference type="PROSITE" id="PS50853">
    <property type="entry name" value="FN3"/>
    <property type="match status" value="1"/>
</dbReference>
<gene>
    <name evidence="2" type="ORF">B0A75_19995</name>
</gene>
<accession>A0A226HIU7</accession>
<dbReference type="InterPro" id="IPR013783">
    <property type="entry name" value="Ig-like_fold"/>
</dbReference>
<dbReference type="InterPro" id="IPR025667">
    <property type="entry name" value="SprB_repeat"/>
</dbReference>
<dbReference type="Pfam" id="PF13573">
    <property type="entry name" value="SprB"/>
    <property type="match status" value="1"/>
</dbReference>
<protein>
    <recommendedName>
        <fullName evidence="1">Fibronectin type-III domain-containing protein</fullName>
    </recommendedName>
</protein>
<dbReference type="EMBL" id="MUHA01000039">
    <property type="protein sequence ID" value="OXA94082.1"/>
    <property type="molecule type" value="Genomic_DNA"/>
</dbReference>
<name>A0A226HIU7_9FLAO</name>
<comment type="caution">
    <text evidence="2">The sequence shown here is derived from an EMBL/GenBank/DDBJ whole genome shotgun (WGS) entry which is preliminary data.</text>
</comment>
<dbReference type="Proteomes" id="UP000198336">
    <property type="component" value="Unassembled WGS sequence"/>
</dbReference>
<dbReference type="AlphaFoldDB" id="A0A226HIU7"/>
<proteinExistence type="predicted"/>
<organism evidence="2 3">
    <name type="scientific">Flavobacterium oncorhynchi</name>
    <dbReference type="NCBI Taxonomy" id="728056"/>
    <lineage>
        <taxon>Bacteria</taxon>
        <taxon>Pseudomonadati</taxon>
        <taxon>Bacteroidota</taxon>
        <taxon>Flavobacteriia</taxon>
        <taxon>Flavobacteriales</taxon>
        <taxon>Flavobacteriaceae</taxon>
        <taxon>Flavobacterium</taxon>
    </lineage>
</organism>
<sequence length="261" mass="26177">PASGNVVINAQPAPPAAPVATAATAVICGGFTANWNAVSGATSYGMAVSDNINFSSNLPSYDGSSLTSGTSYNLTNLTPGVTYYYRIWAYNSCGPSADSSNMITVEVVGNPTTADAGTNQTQCETATATLAGNTATVGTGVWSLVSGAGTITTPSSPASGVIGLGYGANVFRWTISNGDCTASSSEVTITRTNEIVVASGNKTPVSCNGGTNGTITLGTVSGGTAPYVYSWSKTTDPTFTANTANLIGLSKGTYNYSVTDA</sequence>
<dbReference type="CDD" id="cd00063">
    <property type="entry name" value="FN3"/>
    <property type="match status" value="1"/>
</dbReference>
<dbReference type="InterPro" id="IPR036116">
    <property type="entry name" value="FN3_sf"/>
</dbReference>
<evidence type="ECO:0000313" key="3">
    <source>
        <dbReference type="Proteomes" id="UP000198336"/>
    </source>
</evidence>
<dbReference type="Gene3D" id="2.60.40.10">
    <property type="entry name" value="Immunoglobulins"/>
    <property type="match status" value="1"/>
</dbReference>
<dbReference type="InterPro" id="IPR003961">
    <property type="entry name" value="FN3_dom"/>
</dbReference>
<feature type="non-terminal residue" evidence="2">
    <location>
        <position position="261"/>
    </location>
</feature>
<reference evidence="2 3" key="1">
    <citation type="submission" date="2016-11" db="EMBL/GenBank/DDBJ databases">
        <title>Whole genomes of Flavobacteriaceae.</title>
        <authorList>
            <person name="Stine C."/>
            <person name="Li C."/>
            <person name="Tadesse D."/>
        </authorList>
    </citation>
    <scope>NUCLEOTIDE SEQUENCE [LARGE SCALE GENOMIC DNA]</scope>
    <source>
        <strain evidence="2 3">CCUG 59446</strain>
    </source>
</reference>
<evidence type="ECO:0000259" key="1">
    <source>
        <dbReference type="PROSITE" id="PS50853"/>
    </source>
</evidence>
<dbReference type="SUPFAM" id="SSF49265">
    <property type="entry name" value="Fibronectin type III"/>
    <property type="match status" value="1"/>
</dbReference>